<dbReference type="PRINTS" id="PR00625">
    <property type="entry name" value="JDOMAIN"/>
</dbReference>
<dbReference type="InterPro" id="IPR001623">
    <property type="entry name" value="DnaJ_domain"/>
</dbReference>
<keyword evidence="2" id="KW-0346">Stress response</keyword>
<dbReference type="Pfam" id="PF00226">
    <property type="entry name" value="DnaJ"/>
    <property type="match status" value="1"/>
</dbReference>
<dbReference type="AlphaFoldDB" id="A0A2W0C799"/>
<dbReference type="InterPro" id="IPR036869">
    <property type="entry name" value="J_dom_sf"/>
</dbReference>
<name>A0A2W0C799_9BACL</name>
<comment type="caution">
    <text evidence="4">The sequence shown here is derived from an EMBL/GenBank/DDBJ whole genome shotgun (WGS) entry which is preliminary data.</text>
</comment>
<dbReference type="SMART" id="SM00271">
    <property type="entry name" value="DnaJ"/>
    <property type="match status" value="1"/>
</dbReference>
<dbReference type="EMBL" id="PRLG01000029">
    <property type="protein sequence ID" value="PYY25852.1"/>
    <property type="molecule type" value="Genomic_DNA"/>
</dbReference>
<organism evidence="4 5">
    <name type="scientific">Paenibacillus illinoisensis</name>
    <dbReference type="NCBI Taxonomy" id="59845"/>
    <lineage>
        <taxon>Bacteria</taxon>
        <taxon>Bacillati</taxon>
        <taxon>Bacillota</taxon>
        <taxon>Bacilli</taxon>
        <taxon>Bacillales</taxon>
        <taxon>Paenibacillaceae</taxon>
        <taxon>Paenibacillus</taxon>
    </lineage>
</organism>
<gene>
    <name evidence="4" type="ORF">PIL02S_05221</name>
</gene>
<dbReference type="GO" id="GO:0051082">
    <property type="term" value="F:unfolded protein binding"/>
    <property type="evidence" value="ECO:0007669"/>
    <property type="project" value="TreeGrafter"/>
</dbReference>
<dbReference type="CDD" id="cd06257">
    <property type="entry name" value="DnaJ"/>
    <property type="match status" value="1"/>
</dbReference>
<dbReference type="SUPFAM" id="SSF46565">
    <property type="entry name" value="Chaperone J-domain"/>
    <property type="match status" value="1"/>
</dbReference>
<dbReference type="PANTHER" id="PTHR43096:SF10">
    <property type="entry name" value="CHAPERONE PROTEIN DNAJ A6, CHLOROPLASTIC"/>
    <property type="match status" value="1"/>
</dbReference>
<evidence type="ECO:0000313" key="5">
    <source>
        <dbReference type="Proteomes" id="UP000247459"/>
    </source>
</evidence>
<dbReference type="GO" id="GO:0006260">
    <property type="term" value="P:DNA replication"/>
    <property type="evidence" value="ECO:0007669"/>
    <property type="project" value="UniProtKB-KW"/>
</dbReference>
<dbReference type="PROSITE" id="PS50076">
    <property type="entry name" value="DNAJ_2"/>
    <property type="match status" value="1"/>
</dbReference>
<evidence type="ECO:0000259" key="3">
    <source>
        <dbReference type="PROSITE" id="PS50076"/>
    </source>
</evidence>
<feature type="domain" description="J" evidence="3">
    <location>
        <begin position="130"/>
        <end position="191"/>
    </location>
</feature>
<reference evidence="4 5" key="1">
    <citation type="submission" date="2018-01" db="EMBL/GenBank/DDBJ databases">
        <title>Genome sequence of the PGP bacterium Paenibacillus illinoisensis E3.</title>
        <authorList>
            <person name="Rolli E."/>
            <person name="Marasco R."/>
            <person name="Bessem C."/>
            <person name="Michoud G."/>
            <person name="Gaiarsa S."/>
            <person name="Borin S."/>
            <person name="Daffonchio D."/>
        </authorList>
    </citation>
    <scope>NUCLEOTIDE SEQUENCE [LARGE SCALE GENOMIC DNA]</scope>
    <source>
        <strain evidence="4 5">E3</strain>
    </source>
</reference>
<keyword evidence="4" id="KW-0808">Transferase</keyword>
<dbReference type="Proteomes" id="UP000247459">
    <property type="component" value="Unassembled WGS sequence"/>
</dbReference>
<dbReference type="GO" id="GO:0042026">
    <property type="term" value="P:protein refolding"/>
    <property type="evidence" value="ECO:0007669"/>
    <property type="project" value="TreeGrafter"/>
</dbReference>
<evidence type="ECO:0000256" key="2">
    <source>
        <dbReference type="ARBA" id="ARBA00023016"/>
    </source>
</evidence>
<dbReference type="GO" id="GO:0004673">
    <property type="term" value="F:protein histidine kinase activity"/>
    <property type="evidence" value="ECO:0007669"/>
    <property type="project" value="UniProtKB-EC"/>
</dbReference>
<keyword evidence="1" id="KW-0235">DNA replication</keyword>
<dbReference type="EC" id="2.7.13.3" evidence="4"/>
<evidence type="ECO:0000256" key="1">
    <source>
        <dbReference type="ARBA" id="ARBA00022705"/>
    </source>
</evidence>
<sequence>MGDVILVLPKFNGIESIPKIAKWYLKKNQALNYNLWTDHEITDSLIKWIVDIFRDLKQDRIRESLNFLFHHLTFVLLPQLEQNKKHLYNQCTYHYGQLQISKLIYELKYGIKFEPYGEPEDVLFVSEFTDYYSIIGVEQTAKSDDIKKAYRTKAKREHPDVGGNEESFKLLLQAYETLISEEQRAIYDIKYQSYQNRMSDDFFLSGLDLNKLTHSKHHLKRAGFRIQFKWRAYLAVVSTVVLILLCLKILNLNSNTSSQTDQSAVQYDLQQHISVDEYLDDPSQEDATVLYDETDPNDLYSIDTELSKTDDDSSASLTATEPMIQTEKQSVTDNVETVQSNSNESSFFLGASVAEIQSIMGAPTQIMNVGPLSTWYYGNSTISFTDEQVTGWDDRDNNLKLEQSPPTERGNFFLEATLDDVKSVMGTPTHVMNVGPLSTWYYGNSTISFTDEQVTGWNNRSNNLNLEQIPLSEGSILLGTSLDEVKSVMGTPTQVMNVGPLSTWYYGDSTISLTNEKVTGWNDRDNNLNLNP</sequence>
<dbReference type="GO" id="GO:0005737">
    <property type="term" value="C:cytoplasm"/>
    <property type="evidence" value="ECO:0007669"/>
    <property type="project" value="TreeGrafter"/>
</dbReference>
<evidence type="ECO:0000313" key="4">
    <source>
        <dbReference type="EMBL" id="PYY25852.1"/>
    </source>
</evidence>
<dbReference type="OrthoDB" id="2200242at2"/>
<dbReference type="Gene3D" id="1.10.287.110">
    <property type="entry name" value="DnaJ domain"/>
    <property type="match status" value="1"/>
</dbReference>
<dbReference type="PANTHER" id="PTHR43096">
    <property type="entry name" value="DNAJ HOMOLOG 1, MITOCHONDRIAL-RELATED"/>
    <property type="match status" value="1"/>
</dbReference>
<dbReference type="RefSeq" id="WP_110821990.1">
    <property type="nucleotide sequence ID" value="NZ_PRLG01000029.1"/>
</dbReference>
<accession>A0A2W0C799</accession>
<proteinExistence type="predicted"/>
<protein>
    <submittedName>
        <fullName evidence="4">Chaperone protein DnaJ</fullName>
        <ecNumber evidence="4">2.7.13.3</ecNumber>
    </submittedName>
</protein>